<reference evidence="2" key="1">
    <citation type="submission" date="2021-06" db="EMBL/GenBank/DDBJ databases">
        <authorList>
            <person name="Kallberg Y."/>
            <person name="Tangrot J."/>
            <person name="Rosling A."/>
        </authorList>
    </citation>
    <scope>NUCLEOTIDE SEQUENCE</scope>
    <source>
        <strain evidence="2">UK204</strain>
    </source>
</reference>
<comment type="caution">
    <text evidence="2">The sequence shown here is derived from an EMBL/GenBank/DDBJ whole genome shotgun (WGS) entry which is preliminary data.</text>
</comment>
<evidence type="ECO:0000256" key="1">
    <source>
        <dbReference type="SAM" id="MobiDB-lite"/>
    </source>
</evidence>
<feature type="non-terminal residue" evidence="2">
    <location>
        <position position="1"/>
    </location>
</feature>
<feature type="compositionally biased region" description="Acidic residues" evidence="1">
    <location>
        <begin position="80"/>
        <end position="94"/>
    </location>
</feature>
<evidence type="ECO:0000313" key="3">
    <source>
        <dbReference type="Proteomes" id="UP000789570"/>
    </source>
</evidence>
<name>A0A9N9DQC7_9GLOM</name>
<sequence length="101" mass="11550">SNVDVSAHDGSVHGDSEGYDDDLEDYFEVDNGSSYYNSIDDEPVENDNAASIIEKLHEVTRKYYQEHASQENTKKPSEKIDEEPTEETNVEELDDKIKDYD</sequence>
<dbReference type="AlphaFoldDB" id="A0A9N9DQC7"/>
<keyword evidence="3" id="KW-1185">Reference proteome</keyword>
<feature type="compositionally biased region" description="Basic and acidic residues" evidence="1">
    <location>
        <begin position="1"/>
        <end position="16"/>
    </location>
</feature>
<dbReference type="Proteomes" id="UP000789570">
    <property type="component" value="Unassembled WGS sequence"/>
</dbReference>
<accession>A0A9N9DQC7</accession>
<feature type="compositionally biased region" description="Basic and acidic residues" evidence="1">
    <location>
        <begin position="65"/>
        <end position="79"/>
    </location>
</feature>
<proteinExistence type="predicted"/>
<feature type="region of interest" description="Disordered" evidence="1">
    <location>
        <begin position="1"/>
        <end position="23"/>
    </location>
</feature>
<organism evidence="2 3">
    <name type="scientific">Funneliformis caledonium</name>
    <dbReference type="NCBI Taxonomy" id="1117310"/>
    <lineage>
        <taxon>Eukaryota</taxon>
        <taxon>Fungi</taxon>
        <taxon>Fungi incertae sedis</taxon>
        <taxon>Mucoromycota</taxon>
        <taxon>Glomeromycotina</taxon>
        <taxon>Glomeromycetes</taxon>
        <taxon>Glomerales</taxon>
        <taxon>Glomeraceae</taxon>
        <taxon>Funneliformis</taxon>
    </lineage>
</organism>
<feature type="region of interest" description="Disordered" evidence="1">
    <location>
        <begin position="65"/>
        <end position="101"/>
    </location>
</feature>
<evidence type="ECO:0000313" key="2">
    <source>
        <dbReference type="EMBL" id="CAG8648582.1"/>
    </source>
</evidence>
<dbReference type="EMBL" id="CAJVPQ010004298">
    <property type="protein sequence ID" value="CAG8648582.1"/>
    <property type="molecule type" value="Genomic_DNA"/>
</dbReference>
<protein>
    <submittedName>
        <fullName evidence="2">8230_t:CDS:1</fullName>
    </submittedName>
</protein>
<gene>
    <name evidence="2" type="ORF">FCALED_LOCUS10941</name>
</gene>